<evidence type="ECO:0000256" key="11">
    <source>
        <dbReference type="ARBA" id="ARBA00048679"/>
    </source>
</evidence>
<evidence type="ECO:0000256" key="8">
    <source>
        <dbReference type="ARBA" id="ARBA00022840"/>
    </source>
</evidence>
<dbReference type="PROSITE" id="PS00109">
    <property type="entry name" value="PROTEIN_KINASE_TYR"/>
    <property type="match status" value="1"/>
</dbReference>
<accession>A0ABP3LUU3</accession>
<dbReference type="Gene3D" id="3.30.200.20">
    <property type="entry name" value="Phosphorylase Kinase, domain 1"/>
    <property type="match status" value="1"/>
</dbReference>
<gene>
    <name evidence="14" type="ORF">GCM10009533_03170</name>
</gene>
<evidence type="ECO:0000256" key="1">
    <source>
        <dbReference type="ARBA" id="ARBA00009196"/>
    </source>
</evidence>
<keyword evidence="8" id="KW-0067">ATP-binding</keyword>
<evidence type="ECO:0000259" key="13">
    <source>
        <dbReference type="SMART" id="SM00090"/>
    </source>
</evidence>
<evidence type="ECO:0000256" key="6">
    <source>
        <dbReference type="ARBA" id="ARBA00022741"/>
    </source>
</evidence>
<keyword evidence="15" id="KW-1185">Reference proteome</keyword>
<reference evidence="15" key="1">
    <citation type="journal article" date="2019" name="Int. J. Syst. Evol. Microbiol.">
        <title>The Global Catalogue of Microorganisms (GCM) 10K type strain sequencing project: providing services to taxonomists for standard genome sequencing and annotation.</title>
        <authorList>
            <consortium name="The Broad Institute Genomics Platform"/>
            <consortium name="The Broad Institute Genome Sequencing Center for Infectious Disease"/>
            <person name="Wu L."/>
            <person name="Ma J."/>
        </authorList>
    </citation>
    <scope>NUCLEOTIDE SEQUENCE [LARGE SCALE GENOMIC DNA]</scope>
    <source>
        <strain evidence="15">JCM 10303</strain>
    </source>
</reference>
<feature type="domain" description="RIO kinase" evidence="13">
    <location>
        <begin position="64"/>
        <end position="329"/>
    </location>
</feature>
<comment type="caution">
    <text evidence="14">The sequence shown here is derived from an EMBL/GenBank/DDBJ whole genome shotgun (WGS) entry which is preliminary data.</text>
</comment>
<evidence type="ECO:0000256" key="5">
    <source>
        <dbReference type="ARBA" id="ARBA00022723"/>
    </source>
</evidence>
<evidence type="ECO:0000256" key="7">
    <source>
        <dbReference type="ARBA" id="ARBA00022777"/>
    </source>
</evidence>
<dbReference type="PANTHER" id="PTHR45723">
    <property type="entry name" value="SERINE/THREONINE-PROTEIN KINASE RIO1"/>
    <property type="match status" value="1"/>
</dbReference>
<dbReference type="Pfam" id="PF01163">
    <property type="entry name" value="RIO1"/>
    <property type="match status" value="1"/>
</dbReference>
<name>A0ABP3LUU3_SACER</name>
<dbReference type="InterPro" id="IPR018934">
    <property type="entry name" value="RIO_dom"/>
</dbReference>
<proteinExistence type="inferred from homology"/>
<keyword evidence="3" id="KW-0723">Serine/threonine-protein kinase</keyword>
<dbReference type="InterPro" id="IPR000687">
    <property type="entry name" value="RIO_kinase"/>
</dbReference>
<evidence type="ECO:0000256" key="12">
    <source>
        <dbReference type="SAM" id="MobiDB-lite"/>
    </source>
</evidence>
<dbReference type="EC" id="2.7.11.1" evidence="2"/>
<comment type="catalytic activity">
    <reaction evidence="11">
        <text>L-seryl-[protein] + ATP = O-phospho-L-seryl-[protein] + ADP + H(+)</text>
        <dbReference type="Rhea" id="RHEA:17989"/>
        <dbReference type="Rhea" id="RHEA-COMP:9863"/>
        <dbReference type="Rhea" id="RHEA-COMP:11604"/>
        <dbReference type="ChEBI" id="CHEBI:15378"/>
        <dbReference type="ChEBI" id="CHEBI:29999"/>
        <dbReference type="ChEBI" id="CHEBI:30616"/>
        <dbReference type="ChEBI" id="CHEBI:83421"/>
        <dbReference type="ChEBI" id="CHEBI:456216"/>
        <dbReference type="EC" id="2.7.11.1"/>
    </reaction>
</comment>
<evidence type="ECO:0000313" key="15">
    <source>
        <dbReference type="Proteomes" id="UP001500729"/>
    </source>
</evidence>
<evidence type="ECO:0000256" key="9">
    <source>
        <dbReference type="ARBA" id="ARBA00022842"/>
    </source>
</evidence>
<feature type="region of interest" description="Disordered" evidence="12">
    <location>
        <begin position="1"/>
        <end position="69"/>
    </location>
</feature>
<comment type="catalytic activity">
    <reaction evidence="10">
        <text>L-threonyl-[protein] + ATP = O-phospho-L-threonyl-[protein] + ADP + H(+)</text>
        <dbReference type="Rhea" id="RHEA:46608"/>
        <dbReference type="Rhea" id="RHEA-COMP:11060"/>
        <dbReference type="Rhea" id="RHEA-COMP:11605"/>
        <dbReference type="ChEBI" id="CHEBI:15378"/>
        <dbReference type="ChEBI" id="CHEBI:30013"/>
        <dbReference type="ChEBI" id="CHEBI:30616"/>
        <dbReference type="ChEBI" id="CHEBI:61977"/>
        <dbReference type="ChEBI" id="CHEBI:456216"/>
        <dbReference type="EC" id="2.7.11.1"/>
    </reaction>
</comment>
<dbReference type="GO" id="GO:0016301">
    <property type="term" value="F:kinase activity"/>
    <property type="evidence" value="ECO:0007669"/>
    <property type="project" value="UniProtKB-KW"/>
</dbReference>
<feature type="compositionally biased region" description="Basic and acidic residues" evidence="12">
    <location>
        <begin position="28"/>
        <end position="69"/>
    </location>
</feature>
<dbReference type="Proteomes" id="UP001500729">
    <property type="component" value="Unassembled WGS sequence"/>
</dbReference>
<organism evidence="14 15">
    <name type="scientific">Saccharopolyspora erythraea</name>
    <name type="common">Streptomyces erythraeus</name>
    <dbReference type="NCBI Taxonomy" id="1836"/>
    <lineage>
        <taxon>Bacteria</taxon>
        <taxon>Bacillati</taxon>
        <taxon>Actinomycetota</taxon>
        <taxon>Actinomycetes</taxon>
        <taxon>Pseudonocardiales</taxon>
        <taxon>Pseudonocardiaceae</taxon>
        <taxon>Saccharopolyspora</taxon>
    </lineage>
</organism>
<keyword evidence="6" id="KW-0547">Nucleotide-binding</keyword>
<dbReference type="InterPro" id="IPR008266">
    <property type="entry name" value="Tyr_kinase_AS"/>
</dbReference>
<evidence type="ECO:0000256" key="4">
    <source>
        <dbReference type="ARBA" id="ARBA00022679"/>
    </source>
</evidence>
<dbReference type="SUPFAM" id="SSF56112">
    <property type="entry name" value="Protein kinase-like (PK-like)"/>
    <property type="match status" value="1"/>
</dbReference>
<comment type="similarity">
    <text evidence="1">Belongs to the protein kinase superfamily. RIO-type Ser/Thr kinase family.</text>
</comment>
<evidence type="ECO:0000313" key="14">
    <source>
        <dbReference type="EMBL" id="GAA0507735.1"/>
    </source>
</evidence>
<dbReference type="SMART" id="SM00090">
    <property type="entry name" value="RIO"/>
    <property type="match status" value="1"/>
</dbReference>
<evidence type="ECO:0000256" key="3">
    <source>
        <dbReference type="ARBA" id="ARBA00022527"/>
    </source>
</evidence>
<dbReference type="Gene3D" id="1.10.510.10">
    <property type="entry name" value="Transferase(Phosphotransferase) domain 1"/>
    <property type="match status" value="1"/>
</dbReference>
<evidence type="ECO:0000256" key="2">
    <source>
        <dbReference type="ARBA" id="ARBA00012513"/>
    </source>
</evidence>
<keyword evidence="7 14" id="KW-0418">Kinase</keyword>
<dbReference type="InterPro" id="IPR051272">
    <property type="entry name" value="RIO-type_Ser/Thr_kinase"/>
</dbReference>
<sequence>MRAQYAFDENEHDDMPRMSKIRTKQRKRFDEEQARRGRLTEEERERLAALREEPEPRPLPGDADRWSTWDTGERGPLPRPGWVVTELAAVDHELGILKTGKEADVHLLRRSLPGGGMPSAEKSRGEKSCLLAAKRYRHSDHRMFHRDAGYLEGRRMRRTRENRAMARRSALGRGLIAEQWAVAEFRVLSALWNAGAPVPYPVQRVGTEVLLEFVGTPRGEAAPRLASLRPDREQLTDLWHQLVDALLALAEQGYTHGDLSAYNVLVEPESGGAGRLVLIDLPQAVDLAANPLGATYLRRDVDNITGWFRDRGAPGDQVDPDELCTALAEAARMA</sequence>
<keyword evidence="9" id="KW-0460">Magnesium</keyword>
<dbReference type="InterPro" id="IPR011009">
    <property type="entry name" value="Kinase-like_dom_sf"/>
</dbReference>
<keyword evidence="5" id="KW-0479">Metal-binding</keyword>
<dbReference type="EMBL" id="BAAAGS010000001">
    <property type="protein sequence ID" value="GAA0507735.1"/>
    <property type="molecule type" value="Genomic_DNA"/>
</dbReference>
<keyword evidence="4" id="KW-0808">Transferase</keyword>
<evidence type="ECO:0000256" key="10">
    <source>
        <dbReference type="ARBA" id="ARBA00047899"/>
    </source>
</evidence>
<protein>
    <recommendedName>
        <fullName evidence="2">non-specific serine/threonine protein kinase</fullName>
        <ecNumber evidence="2">2.7.11.1</ecNumber>
    </recommendedName>
</protein>